<dbReference type="PANTHER" id="PTHR33744">
    <property type="entry name" value="CARBOHYDRATE DIACID REGULATOR"/>
    <property type="match status" value="1"/>
</dbReference>
<organism evidence="3 4">
    <name type="scientific">Prauserella sediminis</name>
    <dbReference type="NCBI Taxonomy" id="577680"/>
    <lineage>
        <taxon>Bacteria</taxon>
        <taxon>Bacillati</taxon>
        <taxon>Actinomycetota</taxon>
        <taxon>Actinomycetes</taxon>
        <taxon>Pseudonocardiales</taxon>
        <taxon>Pseudonocardiaceae</taxon>
        <taxon>Prauserella</taxon>
        <taxon>Prauserella salsuginis group</taxon>
    </lineage>
</organism>
<gene>
    <name evidence="3" type="ORF">FB384_000330</name>
</gene>
<evidence type="ECO:0000259" key="2">
    <source>
        <dbReference type="Pfam" id="PF13556"/>
    </source>
</evidence>
<feature type="domain" description="PucR C-terminal helix-turn-helix" evidence="2">
    <location>
        <begin position="412"/>
        <end position="469"/>
    </location>
</feature>
<comment type="caution">
    <text evidence="3">The sequence shown here is derived from an EMBL/GenBank/DDBJ whole genome shotgun (WGS) entry which is preliminary data.</text>
</comment>
<dbReference type="EMBL" id="JACIBS010000001">
    <property type="protein sequence ID" value="MBB3661426.1"/>
    <property type="molecule type" value="Genomic_DNA"/>
</dbReference>
<evidence type="ECO:0000259" key="1">
    <source>
        <dbReference type="Pfam" id="PF07905"/>
    </source>
</evidence>
<feature type="domain" description="Purine catabolism PurC-like" evidence="1">
    <location>
        <begin position="7"/>
        <end position="121"/>
    </location>
</feature>
<accession>A0A839XN66</accession>
<protein>
    <recommendedName>
        <fullName evidence="5">PucR family transcriptional regulator</fullName>
    </recommendedName>
</protein>
<dbReference type="Pfam" id="PF13556">
    <property type="entry name" value="HTH_30"/>
    <property type="match status" value="1"/>
</dbReference>
<keyword evidence="4" id="KW-1185">Reference proteome</keyword>
<dbReference type="PANTHER" id="PTHR33744:SF17">
    <property type="entry name" value="CONSERVED PROTEIN"/>
    <property type="match status" value="1"/>
</dbReference>
<name>A0A839XN66_9PSEU</name>
<evidence type="ECO:0000313" key="3">
    <source>
        <dbReference type="EMBL" id="MBB3661426.1"/>
    </source>
</evidence>
<proteinExistence type="predicted"/>
<dbReference type="InterPro" id="IPR051448">
    <property type="entry name" value="CdaR-like_regulators"/>
</dbReference>
<dbReference type="RefSeq" id="WP_183778496.1">
    <property type="nucleotide sequence ID" value="NZ_JACIBS010000001.1"/>
</dbReference>
<dbReference type="Pfam" id="PF07905">
    <property type="entry name" value="PucR"/>
    <property type="match status" value="1"/>
</dbReference>
<sequence>MTLVKTLLEIPSLRLRVHTGGNLLDREVSRIYVTELPDPSRYLSEGEFVLSGLLWWREPGDAEPFVHALAHARCAGLAASGADTGGIPDDLVEACRRHRIPLLEVPADLSFAVVTERVVLALAAETGGSRKRLLSAAADDASLPALLACGAAELGADCWVVTPTGRVVAANDPRPPRRRSVLAVGGRNAVPWSLVVDADLGPGASEVAEELASLVGLARGREDEVRRTRMQVAAPLVQALADPASTTEELTRALAATGLSGEKPVRVLLARTPGSGAAAEILDELLAVLSAEDTAFTGPGAPDLVEEAWAVVPAGAGWPEDWAARATDALAALGRGRVLVGAGGPVQVPGLRGAADETRHAVQAAQRRPERVAVASGDDLGMHRLLLAGAPDELRRTLAGRVLGALPQHPELLRTVRVYLECSGSPAKAAKQLHVHVNTLRYRIARAGEILDADLTDFRTQVEVFLALSVES</sequence>
<dbReference type="InterPro" id="IPR012914">
    <property type="entry name" value="PucR_dom"/>
</dbReference>
<dbReference type="InterPro" id="IPR042070">
    <property type="entry name" value="PucR_C-HTH_sf"/>
</dbReference>
<dbReference type="Gene3D" id="1.10.10.2840">
    <property type="entry name" value="PucR C-terminal helix-turn-helix domain"/>
    <property type="match status" value="1"/>
</dbReference>
<reference evidence="3 4" key="1">
    <citation type="submission" date="2020-08" db="EMBL/GenBank/DDBJ databases">
        <title>Sequencing the genomes of 1000 actinobacteria strains.</title>
        <authorList>
            <person name="Klenk H.-P."/>
        </authorList>
    </citation>
    <scope>NUCLEOTIDE SEQUENCE [LARGE SCALE GENOMIC DNA]</scope>
    <source>
        <strain evidence="3 4">DSM 45267</strain>
    </source>
</reference>
<dbReference type="InterPro" id="IPR025736">
    <property type="entry name" value="PucR_C-HTH_dom"/>
</dbReference>
<dbReference type="Proteomes" id="UP000564573">
    <property type="component" value="Unassembled WGS sequence"/>
</dbReference>
<dbReference type="AlphaFoldDB" id="A0A839XN66"/>
<evidence type="ECO:0000313" key="4">
    <source>
        <dbReference type="Proteomes" id="UP000564573"/>
    </source>
</evidence>
<evidence type="ECO:0008006" key="5">
    <source>
        <dbReference type="Google" id="ProtNLM"/>
    </source>
</evidence>